<comment type="similarity">
    <text evidence="1">Belongs to the glycosyltransferase GT106 family.</text>
</comment>
<reference evidence="8" key="2">
    <citation type="submission" date="2013-12" db="EMBL/GenBank/DDBJ databases">
        <authorList>
            <person name="Yu Y."/>
            <person name="Lee S."/>
            <person name="de Baynast K."/>
            <person name="Wissotski M."/>
            <person name="Liu L."/>
            <person name="Talag J."/>
            <person name="Goicoechea J."/>
            <person name="Angelova A."/>
            <person name="Jetty R."/>
            <person name="Kudrna D."/>
            <person name="Golser W."/>
            <person name="Rivera L."/>
            <person name="Zhang J."/>
            <person name="Wing R."/>
        </authorList>
    </citation>
    <scope>NUCLEOTIDE SEQUENCE</scope>
</reference>
<reference evidence="7" key="3">
    <citation type="submission" date="2015-04" db="UniProtKB">
        <authorList>
            <consortium name="EnsemblPlants"/>
        </authorList>
    </citation>
    <scope>IDENTIFICATION</scope>
</reference>
<name>A0A0D9XF94_9ORYZ</name>
<keyword evidence="8" id="KW-1185">Reference proteome</keyword>
<keyword evidence="2" id="KW-0328">Glycosyltransferase</keyword>
<dbReference type="Proteomes" id="UP000032180">
    <property type="component" value="Chromosome 9"/>
</dbReference>
<dbReference type="InterPro" id="IPR024709">
    <property type="entry name" value="FucosylTrfase_pln"/>
</dbReference>
<dbReference type="eggNOG" id="ENOG502QUE8">
    <property type="taxonomic scope" value="Eukaryota"/>
</dbReference>
<accession>A0A0D9XF94</accession>
<dbReference type="GO" id="GO:0006004">
    <property type="term" value="P:fucose metabolic process"/>
    <property type="evidence" value="ECO:0007669"/>
    <property type="project" value="UniProtKB-KW"/>
</dbReference>
<keyword evidence="4" id="KW-0294">Fucose metabolism</keyword>
<reference evidence="7 8" key="1">
    <citation type="submission" date="2012-08" db="EMBL/GenBank/DDBJ databases">
        <title>Oryza genome evolution.</title>
        <authorList>
            <person name="Wing R.A."/>
        </authorList>
    </citation>
    <scope>NUCLEOTIDE SEQUENCE</scope>
</reference>
<dbReference type="GO" id="GO:0016757">
    <property type="term" value="F:glycosyltransferase activity"/>
    <property type="evidence" value="ECO:0007669"/>
    <property type="project" value="UniProtKB-KW"/>
</dbReference>
<proteinExistence type="inferred from homology"/>
<evidence type="ECO:0000256" key="6">
    <source>
        <dbReference type="ARBA" id="ARBA00030350"/>
    </source>
</evidence>
<dbReference type="InterPro" id="IPR019378">
    <property type="entry name" value="GDP-Fuc_O-FucTrfase"/>
</dbReference>
<dbReference type="Gramene" id="LPERR09G11380.1">
    <property type="protein sequence ID" value="LPERR09G11380.1"/>
    <property type="gene ID" value="LPERR09G11380"/>
</dbReference>
<keyword evidence="3" id="KW-0808">Transferase</keyword>
<dbReference type="PANTHER" id="PTHR31288:SF5">
    <property type="entry name" value="PROTEIN MANNAN SYNTHESIS-RELATED 1"/>
    <property type="match status" value="1"/>
</dbReference>
<evidence type="ECO:0000313" key="7">
    <source>
        <dbReference type="EnsemblPlants" id="LPERR09G11380.1"/>
    </source>
</evidence>
<evidence type="ECO:0000256" key="3">
    <source>
        <dbReference type="ARBA" id="ARBA00022679"/>
    </source>
</evidence>
<protein>
    <recommendedName>
        <fullName evidence="6">O-fucosyltransferase family protein</fullName>
    </recommendedName>
</protein>
<dbReference type="AlphaFoldDB" id="A0A0D9XF94"/>
<keyword evidence="5" id="KW-0119">Carbohydrate metabolism</keyword>
<organism evidence="7 8">
    <name type="scientific">Leersia perrieri</name>
    <dbReference type="NCBI Taxonomy" id="77586"/>
    <lineage>
        <taxon>Eukaryota</taxon>
        <taxon>Viridiplantae</taxon>
        <taxon>Streptophyta</taxon>
        <taxon>Embryophyta</taxon>
        <taxon>Tracheophyta</taxon>
        <taxon>Spermatophyta</taxon>
        <taxon>Magnoliopsida</taxon>
        <taxon>Liliopsida</taxon>
        <taxon>Poales</taxon>
        <taxon>Poaceae</taxon>
        <taxon>BOP clade</taxon>
        <taxon>Oryzoideae</taxon>
        <taxon>Oryzeae</taxon>
        <taxon>Oryzinae</taxon>
        <taxon>Leersia</taxon>
    </lineage>
</organism>
<evidence type="ECO:0000256" key="2">
    <source>
        <dbReference type="ARBA" id="ARBA00022676"/>
    </source>
</evidence>
<evidence type="ECO:0000313" key="8">
    <source>
        <dbReference type="Proteomes" id="UP000032180"/>
    </source>
</evidence>
<sequence>MAVDPRQVVAGFLTLSMFVMLGNMIKHDHFTPVGAGDELGLEAAGVESNEIKVADNTEMTKVNTLGVDLPMETAEEIRPCWSKPRPNVQESKGFVTFSLTMGPEYHISQITDAVVIARYLGATLVLPEIRGNELGKKRKFEEMYDVDKFITSLDGVAKVIHSLPHGVSAKKPAVVRVPNRVTEEFIRGTIEPIFQRNNYLRLAIIFSSVSLKQKETSNKDLDSTACLAMFSGLELKPEFSTVAKQMLHRLKEISKKSDGMVIAVDMQTDLLEKKICKTSGGARRKGCYYPQEVVNFLKKDDIMPAANKGEFLKSGDSYLARALDLRICSESDVFVPAIPGLFYGHVAGKRIASGLTNIIVPAPVYSSSALASEFVSTYVSKKSHLAYSCYC</sequence>
<dbReference type="PANTHER" id="PTHR31288">
    <property type="entry name" value="O-FUCOSYLTRANSFERASE FAMILY PROTEIN"/>
    <property type="match status" value="1"/>
</dbReference>
<dbReference type="EnsemblPlants" id="LPERR09G11380.1">
    <property type="protein sequence ID" value="LPERR09G11380.1"/>
    <property type="gene ID" value="LPERR09G11380"/>
</dbReference>
<dbReference type="Pfam" id="PF10250">
    <property type="entry name" value="O-FucT"/>
    <property type="match status" value="1"/>
</dbReference>
<evidence type="ECO:0000256" key="4">
    <source>
        <dbReference type="ARBA" id="ARBA00023253"/>
    </source>
</evidence>
<evidence type="ECO:0000256" key="5">
    <source>
        <dbReference type="ARBA" id="ARBA00023277"/>
    </source>
</evidence>
<dbReference type="HOGENOM" id="CLU_018420_3_0_1"/>
<dbReference type="STRING" id="77586.A0A0D9XF94"/>
<evidence type="ECO:0000256" key="1">
    <source>
        <dbReference type="ARBA" id="ARBA00007737"/>
    </source>
</evidence>